<feature type="signal peptide" evidence="2">
    <location>
        <begin position="1"/>
        <end position="34"/>
    </location>
</feature>
<gene>
    <name evidence="3" type="ORF">KLA_10488</name>
</gene>
<keyword evidence="1" id="KW-0812">Transmembrane</keyword>
<keyword evidence="1" id="KW-0472">Membrane</keyword>
<evidence type="ECO:0000256" key="1">
    <source>
        <dbReference type="SAM" id="Phobius"/>
    </source>
</evidence>
<keyword evidence="2" id="KW-0732">Signal</keyword>
<comment type="caution">
    <text evidence="3">The sequence shown here is derived from an EMBL/GenBank/DDBJ whole genome shotgun (WGS) entry which is preliminary data.</text>
</comment>
<reference evidence="3 4" key="1">
    <citation type="journal article" date="2014" name="Genome Announc.">
        <title>Draft Genome Sequence of the Carrageenan-Degrading Bacterium Cellulophaga sp. Strain KL-A, Isolated from Decaying Marine Algae.</title>
        <authorList>
            <person name="Shan D."/>
            <person name="Ying J."/>
            <person name="Li X."/>
            <person name="Gao Z."/>
            <person name="Wei G."/>
            <person name="Shao Z."/>
        </authorList>
    </citation>
    <scope>NUCLEOTIDE SEQUENCE [LARGE SCALE GENOMIC DNA]</scope>
    <source>
        <strain evidence="3 4">KL-A</strain>
    </source>
</reference>
<evidence type="ECO:0000313" key="4">
    <source>
        <dbReference type="Proteomes" id="UP000019275"/>
    </source>
</evidence>
<evidence type="ECO:0008006" key="5">
    <source>
        <dbReference type="Google" id="ProtNLM"/>
    </source>
</evidence>
<feature type="chain" id="PRO_5046727198" description="Protein BatD" evidence="2">
    <location>
        <begin position="35"/>
        <end position="557"/>
    </location>
</feature>
<sequence length="557" mass="63136">MTISSKQIISTSNTLPKIMCALVCLVFGSFFSYAQNQPKITADIDTTAIRIGEQIKYTIFVDADSTAQVLFPEDQTFSPLEMVEALEIDTTKYKDRITLQRSYALTQFDSGAYTIPIQRIEINGKAFFTDSLRVNVGTVKVDTFAQKMYDIKPLMEVEKSSSFPWLLVSIIVASLLVVIGLIYWFILRKKPLTEEEKIALLPPYDRAIIELKKLENSKYIIQDEYKEYYSELTTIVRSYLEEDVKISALESTTDQLITKLELLKDAGQLKLDNDTISQFKRVLQTADLVKFAKKKPETSIAEQDRVAIAQIVEKTHEALPEPTEEELLKNEEYLEELARKKEKKKWIIAIATFVGALLIGLGVLIKVYGFKTVKDTALGHPVKELLENDWIQSSYGYPPIQIETPEVLIRQEVNLPPEAKANIKELQLFTYKSNKTLFAVSVSSATFANPQTEPDFNQVAEKILAEFEASGTKNITTKQEEFNTFSSDTKGLKIYGSGKFKMPNSKELVNGEYAIICFGGKGFQQQILVTYLADDEYAQQIADRIFNSIEVKEDKKE</sequence>
<keyword evidence="4" id="KW-1185">Reference proteome</keyword>
<name>A0ABP3B675_9FLAO</name>
<evidence type="ECO:0000313" key="3">
    <source>
        <dbReference type="EMBL" id="EWH13345.1"/>
    </source>
</evidence>
<feature type="transmembrane region" description="Helical" evidence="1">
    <location>
        <begin position="346"/>
        <end position="368"/>
    </location>
</feature>
<protein>
    <recommendedName>
        <fullName evidence="5">Protein BatD</fullName>
    </recommendedName>
</protein>
<accession>A0ABP3B675</accession>
<organism evidence="3 4">
    <name type="scientific">Cellulophaga geojensis KL-A</name>
    <dbReference type="NCBI Taxonomy" id="1328323"/>
    <lineage>
        <taxon>Bacteria</taxon>
        <taxon>Pseudomonadati</taxon>
        <taxon>Bacteroidota</taxon>
        <taxon>Flavobacteriia</taxon>
        <taxon>Flavobacteriales</taxon>
        <taxon>Flavobacteriaceae</taxon>
        <taxon>Cellulophaga</taxon>
    </lineage>
</organism>
<dbReference type="RefSeq" id="WP_034645687.1">
    <property type="nucleotide sequence ID" value="NZ_ARZX01000012.1"/>
</dbReference>
<feature type="transmembrane region" description="Helical" evidence="1">
    <location>
        <begin position="163"/>
        <end position="187"/>
    </location>
</feature>
<evidence type="ECO:0000256" key="2">
    <source>
        <dbReference type="SAM" id="SignalP"/>
    </source>
</evidence>
<keyword evidence="1" id="KW-1133">Transmembrane helix</keyword>
<proteinExistence type="predicted"/>
<dbReference type="EMBL" id="ARZX01000012">
    <property type="protein sequence ID" value="EWH13345.1"/>
    <property type="molecule type" value="Genomic_DNA"/>
</dbReference>
<dbReference type="Proteomes" id="UP000019275">
    <property type="component" value="Unassembled WGS sequence"/>
</dbReference>